<dbReference type="Proteomes" id="UP000326500">
    <property type="component" value="Unassembled WGS sequence"/>
</dbReference>
<proteinExistence type="predicted"/>
<name>A0A1G8YXE0_9EURY</name>
<evidence type="ECO:0000313" key="2">
    <source>
        <dbReference type="Proteomes" id="UP000326500"/>
    </source>
</evidence>
<sequence length="10" mass="1262">MSQVWTHRFA</sequence>
<gene>
    <name evidence="1" type="ORF">SAMN04488571_103253</name>
</gene>
<reference evidence="1 2" key="1">
    <citation type="submission" date="2016-10" db="EMBL/GenBank/DDBJ databases">
        <authorList>
            <person name="Varghese N."/>
            <person name="Submissions S."/>
        </authorList>
    </citation>
    <scope>NUCLEOTIDE SEQUENCE [LARGE SCALE GENOMIC DNA]</scope>
    <source>
        <strain evidence="1 2">DSM 2373</strain>
    </source>
</reference>
<keyword evidence="2" id="KW-1185">Reference proteome</keyword>
<organism evidence="1 2">
    <name type="scientific">Methanoculleus thermophilus</name>
    <dbReference type="NCBI Taxonomy" id="2200"/>
    <lineage>
        <taxon>Archaea</taxon>
        <taxon>Methanobacteriati</taxon>
        <taxon>Methanobacteriota</taxon>
        <taxon>Stenosarchaea group</taxon>
        <taxon>Methanomicrobia</taxon>
        <taxon>Methanomicrobiales</taxon>
        <taxon>Methanomicrobiaceae</taxon>
        <taxon>Methanoculleus</taxon>
    </lineage>
</organism>
<evidence type="ECO:0000313" key="1">
    <source>
        <dbReference type="EMBL" id="SDK07463.1"/>
    </source>
</evidence>
<accession>A0A1G8YXE0</accession>
<dbReference type="EMBL" id="FNFT01000003">
    <property type="protein sequence ID" value="SDK07463.1"/>
    <property type="molecule type" value="Genomic_DNA"/>
</dbReference>
<protein>
    <submittedName>
        <fullName evidence="1">Uncharacterized protein</fullName>
    </submittedName>
</protein>